<feature type="compositionally biased region" description="Basic and acidic residues" evidence="1">
    <location>
        <begin position="79"/>
        <end position="93"/>
    </location>
</feature>
<sequence length="93" mass="9900">MARRHAIRTPTIRTAALALSLLTMPLVAGCDDQQSAEKTGQEIGRTVDQTADRAGEAAKDATAKAGQMLQNAGEAIQQKARDAKQDIKEAEKP</sequence>
<dbReference type="EMBL" id="JAGINP010000014">
    <property type="protein sequence ID" value="MBP2294184.1"/>
    <property type="molecule type" value="Genomic_DNA"/>
</dbReference>
<evidence type="ECO:0000256" key="1">
    <source>
        <dbReference type="SAM" id="MobiDB-lite"/>
    </source>
</evidence>
<feature type="signal peptide" evidence="2">
    <location>
        <begin position="1"/>
        <end position="28"/>
    </location>
</feature>
<keyword evidence="4" id="KW-1185">Reference proteome</keyword>
<feature type="region of interest" description="Disordered" evidence="1">
    <location>
        <begin position="33"/>
        <end position="93"/>
    </location>
</feature>
<protein>
    <submittedName>
        <fullName evidence="3">Uncharacterized protein</fullName>
    </submittedName>
</protein>
<feature type="chain" id="PRO_5045953457" evidence="2">
    <location>
        <begin position="29"/>
        <end position="93"/>
    </location>
</feature>
<organism evidence="3 4">
    <name type="scientific">Azospirillum rugosum</name>
    <dbReference type="NCBI Taxonomy" id="416170"/>
    <lineage>
        <taxon>Bacteria</taxon>
        <taxon>Pseudomonadati</taxon>
        <taxon>Pseudomonadota</taxon>
        <taxon>Alphaproteobacteria</taxon>
        <taxon>Rhodospirillales</taxon>
        <taxon>Azospirillaceae</taxon>
        <taxon>Azospirillum</taxon>
    </lineage>
</organism>
<proteinExistence type="predicted"/>
<comment type="caution">
    <text evidence="3">The sequence shown here is derived from an EMBL/GenBank/DDBJ whole genome shotgun (WGS) entry which is preliminary data.</text>
</comment>
<name>A0ABS4SPK9_9PROT</name>
<dbReference type="RefSeq" id="WP_209768205.1">
    <property type="nucleotide sequence ID" value="NZ_JAGINP010000014.1"/>
</dbReference>
<gene>
    <name evidence="3" type="ORF">J2851_003970</name>
</gene>
<dbReference type="Proteomes" id="UP000781958">
    <property type="component" value="Unassembled WGS sequence"/>
</dbReference>
<keyword evidence="2" id="KW-0732">Signal</keyword>
<evidence type="ECO:0000313" key="3">
    <source>
        <dbReference type="EMBL" id="MBP2294184.1"/>
    </source>
</evidence>
<evidence type="ECO:0000256" key="2">
    <source>
        <dbReference type="SAM" id="SignalP"/>
    </source>
</evidence>
<evidence type="ECO:0000313" key="4">
    <source>
        <dbReference type="Proteomes" id="UP000781958"/>
    </source>
</evidence>
<dbReference type="PROSITE" id="PS51257">
    <property type="entry name" value="PROKAR_LIPOPROTEIN"/>
    <property type="match status" value="1"/>
</dbReference>
<accession>A0ABS4SPK9</accession>
<reference evidence="3 4" key="1">
    <citation type="submission" date="2021-03" db="EMBL/GenBank/DDBJ databases">
        <title>Genomic Encyclopedia of Type Strains, Phase III (KMG-III): the genomes of soil and plant-associated and newly described type strains.</title>
        <authorList>
            <person name="Whitman W."/>
        </authorList>
    </citation>
    <scope>NUCLEOTIDE SEQUENCE [LARGE SCALE GENOMIC DNA]</scope>
    <source>
        <strain evidence="3 4">IMMIB AFH-6</strain>
    </source>
</reference>
<feature type="compositionally biased region" description="Basic and acidic residues" evidence="1">
    <location>
        <begin position="50"/>
        <end position="62"/>
    </location>
</feature>
<dbReference type="Gene3D" id="1.20.120.20">
    <property type="entry name" value="Apolipoprotein"/>
    <property type="match status" value="1"/>
</dbReference>